<dbReference type="PANTHER" id="PTHR47241:SF1">
    <property type="entry name" value="BED-TYPE DOMAIN-CONTAINING PROTEIN"/>
    <property type="match status" value="1"/>
</dbReference>
<keyword evidence="1" id="KW-1185">Reference proteome</keyword>
<accession>A0A915D966</accession>
<sequence>MSLAIFVAISSQEIADTFYIMVNNSLFKNAEIKLLLESCRKLVGHFNHSFLAKDRLKKEQISAMLPLYSLLQDEPTRWNSSFYMGQRLLEQGNAIEIYMVRYKRRDLEKKPEE</sequence>
<dbReference type="InterPro" id="IPR052865">
    <property type="entry name" value="Zinc_finger_BED"/>
</dbReference>
<proteinExistence type="predicted"/>
<organism evidence="1 2">
    <name type="scientific">Ditylenchus dipsaci</name>
    <dbReference type="NCBI Taxonomy" id="166011"/>
    <lineage>
        <taxon>Eukaryota</taxon>
        <taxon>Metazoa</taxon>
        <taxon>Ecdysozoa</taxon>
        <taxon>Nematoda</taxon>
        <taxon>Chromadorea</taxon>
        <taxon>Rhabditida</taxon>
        <taxon>Tylenchina</taxon>
        <taxon>Tylenchomorpha</taxon>
        <taxon>Sphaerularioidea</taxon>
        <taxon>Anguinidae</taxon>
        <taxon>Anguininae</taxon>
        <taxon>Ditylenchus</taxon>
    </lineage>
</organism>
<evidence type="ECO:0000313" key="1">
    <source>
        <dbReference type="Proteomes" id="UP000887574"/>
    </source>
</evidence>
<reference evidence="2" key="1">
    <citation type="submission" date="2022-11" db="UniProtKB">
        <authorList>
            <consortium name="WormBaseParasite"/>
        </authorList>
    </citation>
    <scope>IDENTIFICATION</scope>
</reference>
<evidence type="ECO:0000313" key="2">
    <source>
        <dbReference type="WBParaSite" id="jg17451"/>
    </source>
</evidence>
<name>A0A915D966_9BILA</name>
<protein>
    <submittedName>
        <fullName evidence="2">Transposase</fullName>
    </submittedName>
</protein>
<dbReference type="PANTHER" id="PTHR47241">
    <property type="entry name" value="FINGER PROTEIN, PUTATIVE-RELATED"/>
    <property type="match status" value="1"/>
</dbReference>
<dbReference type="WBParaSite" id="jg17451">
    <property type="protein sequence ID" value="jg17451"/>
    <property type="gene ID" value="jg17451"/>
</dbReference>
<dbReference type="Proteomes" id="UP000887574">
    <property type="component" value="Unplaced"/>
</dbReference>
<dbReference type="AlphaFoldDB" id="A0A915D966"/>